<feature type="domain" description="Orotidine 5'-phosphate decarboxylase" evidence="4">
    <location>
        <begin position="81"/>
        <end position="180"/>
    </location>
</feature>
<protein>
    <recommendedName>
        <fullName evidence="4">Orotidine 5'-phosphate decarboxylase domain-containing protein</fullName>
    </recommendedName>
</protein>
<evidence type="ECO:0000313" key="5">
    <source>
        <dbReference type="EMBL" id="KAE8713654.1"/>
    </source>
</evidence>
<dbReference type="InterPro" id="IPR001754">
    <property type="entry name" value="OMPdeCOase_dom"/>
</dbReference>
<evidence type="ECO:0000313" key="6">
    <source>
        <dbReference type="Proteomes" id="UP000436088"/>
    </source>
</evidence>
<gene>
    <name evidence="5" type="ORF">F3Y22_tig00110206pilonHSYRG00272</name>
</gene>
<dbReference type="InterPro" id="IPR013785">
    <property type="entry name" value="Aldolase_TIM"/>
</dbReference>
<comment type="pathway">
    <text evidence="1">Pyrimidine metabolism; UMP biosynthesis via de novo pathway.</text>
</comment>
<dbReference type="Proteomes" id="UP000436088">
    <property type="component" value="Unassembled WGS sequence"/>
</dbReference>
<keyword evidence="3" id="KW-0456">Lyase</keyword>
<evidence type="ECO:0000256" key="1">
    <source>
        <dbReference type="ARBA" id="ARBA00004725"/>
    </source>
</evidence>
<keyword evidence="2" id="KW-0665">Pyrimidine biosynthesis</keyword>
<keyword evidence="6" id="KW-1185">Reference proteome</keyword>
<dbReference type="PANTHER" id="PTHR19278">
    <property type="entry name" value="OROTATE PHOSPHORIBOSYLTRANSFERASE"/>
    <property type="match status" value="1"/>
</dbReference>
<sequence>MELNSMSFTLTEMVKVLRAKGRLEEEMENLVMKFLEENKKVPVPKEKVFEIRVKKESNLCLAADVSTAAELLDIAEKGLPRGRGLLLLAEMSSAGNLATGDYTAAAVKMLNSTPILSLVSSRSTLHHGLVHGKSSIHSGNPGVQMVKGGDNLGQQYNTPYSVIFDRGSDIIIVGRGIIKAVIHFPNKIRSQILLNL</sequence>
<dbReference type="PANTHER" id="PTHR19278:SF9">
    <property type="entry name" value="URIDINE 5'-MONOPHOSPHATE SYNTHASE"/>
    <property type="match status" value="1"/>
</dbReference>
<dbReference type="EMBL" id="VEPZ02000876">
    <property type="protein sequence ID" value="KAE8713654.1"/>
    <property type="molecule type" value="Genomic_DNA"/>
</dbReference>
<comment type="caution">
    <text evidence="5">The sequence shown here is derived from an EMBL/GenBank/DDBJ whole genome shotgun (WGS) entry which is preliminary data.</text>
</comment>
<dbReference type="InterPro" id="IPR011060">
    <property type="entry name" value="RibuloseP-bd_barrel"/>
</dbReference>
<proteinExistence type="predicted"/>
<dbReference type="Pfam" id="PF00215">
    <property type="entry name" value="OMPdecase"/>
    <property type="match status" value="1"/>
</dbReference>
<dbReference type="SUPFAM" id="SSF51366">
    <property type="entry name" value="Ribulose-phoshate binding barrel"/>
    <property type="match status" value="1"/>
</dbReference>
<dbReference type="GO" id="GO:0004590">
    <property type="term" value="F:orotidine-5'-phosphate decarboxylase activity"/>
    <property type="evidence" value="ECO:0007669"/>
    <property type="project" value="InterPro"/>
</dbReference>
<name>A0A6A3B9A2_HIBSY</name>
<dbReference type="GO" id="GO:0006222">
    <property type="term" value="P:UMP biosynthetic process"/>
    <property type="evidence" value="ECO:0007669"/>
    <property type="project" value="TreeGrafter"/>
</dbReference>
<evidence type="ECO:0000256" key="3">
    <source>
        <dbReference type="ARBA" id="ARBA00023239"/>
    </source>
</evidence>
<dbReference type="Gene3D" id="3.20.20.70">
    <property type="entry name" value="Aldolase class I"/>
    <property type="match status" value="1"/>
</dbReference>
<dbReference type="GO" id="GO:0004588">
    <property type="term" value="F:orotate phosphoribosyltransferase activity"/>
    <property type="evidence" value="ECO:0007669"/>
    <property type="project" value="TreeGrafter"/>
</dbReference>
<evidence type="ECO:0000256" key="2">
    <source>
        <dbReference type="ARBA" id="ARBA00022975"/>
    </source>
</evidence>
<reference evidence="5" key="1">
    <citation type="submission" date="2019-09" db="EMBL/GenBank/DDBJ databases">
        <title>Draft genome information of white flower Hibiscus syriacus.</title>
        <authorList>
            <person name="Kim Y.-M."/>
        </authorList>
    </citation>
    <scope>NUCLEOTIDE SEQUENCE [LARGE SCALE GENOMIC DNA]</scope>
    <source>
        <strain evidence="5">YM2019G1</strain>
    </source>
</reference>
<organism evidence="5 6">
    <name type="scientific">Hibiscus syriacus</name>
    <name type="common">Rose of Sharon</name>
    <dbReference type="NCBI Taxonomy" id="106335"/>
    <lineage>
        <taxon>Eukaryota</taxon>
        <taxon>Viridiplantae</taxon>
        <taxon>Streptophyta</taxon>
        <taxon>Embryophyta</taxon>
        <taxon>Tracheophyta</taxon>
        <taxon>Spermatophyta</taxon>
        <taxon>Magnoliopsida</taxon>
        <taxon>eudicotyledons</taxon>
        <taxon>Gunneridae</taxon>
        <taxon>Pentapetalae</taxon>
        <taxon>rosids</taxon>
        <taxon>malvids</taxon>
        <taxon>Malvales</taxon>
        <taxon>Malvaceae</taxon>
        <taxon>Malvoideae</taxon>
        <taxon>Hibiscus</taxon>
    </lineage>
</organism>
<dbReference type="AlphaFoldDB" id="A0A6A3B9A2"/>
<evidence type="ECO:0000259" key="4">
    <source>
        <dbReference type="Pfam" id="PF00215"/>
    </source>
</evidence>
<dbReference type="GO" id="GO:0006207">
    <property type="term" value="P:'de novo' pyrimidine nucleobase biosynthetic process"/>
    <property type="evidence" value="ECO:0007669"/>
    <property type="project" value="InterPro"/>
</dbReference>
<accession>A0A6A3B9A2</accession>